<dbReference type="AlphaFoldDB" id="A0A9N9DPM0"/>
<feature type="region of interest" description="Disordered" evidence="1">
    <location>
        <begin position="59"/>
        <end position="93"/>
    </location>
</feature>
<gene>
    <name evidence="2" type="ORF">AGERDE_LOCUS11082</name>
</gene>
<proteinExistence type="predicted"/>
<dbReference type="EMBL" id="CAJVPL010004131">
    <property type="protein sequence ID" value="CAG8643408.1"/>
    <property type="molecule type" value="Genomic_DNA"/>
</dbReference>
<feature type="compositionally biased region" description="Polar residues" evidence="1">
    <location>
        <begin position="77"/>
        <end position="93"/>
    </location>
</feature>
<feature type="compositionally biased region" description="Low complexity" evidence="1">
    <location>
        <begin position="65"/>
        <end position="76"/>
    </location>
</feature>
<organism evidence="2 3">
    <name type="scientific">Ambispora gerdemannii</name>
    <dbReference type="NCBI Taxonomy" id="144530"/>
    <lineage>
        <taxon>Eukaryota</taxon>
        <taxon>Fungi</taxon>
        <taxon>Fungi incertae sedis</taxon>
        <taxon>Mucoromycota</taxon>
        <taxon>Glomeromycotina</taxon>
        <taxon>Glomeromycetes</taxon>
        <taxon>Archaeosporales</taxon>
        <taxon>Ambisporaceae</taxon>
        <taxon>Ambispora</taxon>
    </lineage>
</organism>
<name>A0A9N9DPM0_9GLOM</name>
<protein>
    <submittedName>
        <fullName evidence="2">8647_t:CDS:1</fullName>
    </submittedName>
</protein>
<comment type="caution">
    <text evidence="2">The sequence shown here is derived from an EMBL/GenBank/DDBJ whole genome shotgun (WGS) entry which is preliminary data.</text>
</comment>
<dbReference type="Proteomes" id="UP000789831">
    <property type="component" value="Unassembled WGS sequence"/>
</dbReference>
<accession>A0A9N9DPM0</accession>
<evidence type="ECO:0000313" key="2">
    <source>
        <dbReference type="EMBL" id="CAG8643408.1"/>
    </source>
</evidence>
<evidence type="ECO:0000256" key="1">
    <source>
        <dbReference type="SAM" id="MobiDB-lite"/>
    </source>
</evidence>
<reference evidence="2" key="1">
    <citation type="submission" date="2021-06" db="EMBL/GenBank/DDBJ databases">
        <authorList>
            <person name="Kallberg Y."/>
            <person name="Tangrot J."/>
            <person name="Rosling A."/>
        </authorList>
    </citation>
    <scope>NUCLEOTIDE SEQUENCE</scope>
    <source>
        <strain evidence="2">MT106</strain>
    </source>
</reference>
<evidence type="ECO:0000313" key="3">
    <source>
        <dbReference type="Proteomes" id="UP000789831"/>
    </source>
</evidence>
<feature type="non-terminal residue" evidence="2">
    <location>
        <position position="1"/>
    </location>
</feature>
<keyword evidence="3" id="KW-1185">Reference proteome</keyword>
<sequence>MPNIPTPSGDKKYIFADARKNAFVPSTINMHQNDTLVFVADKSDSWNSFSYYINQNKKTCDKDTSSSSVSLGKGSSNDGISTLGTFYSSLAPG</sequence>